<gene>
    <name evidence="4" type="primary">rmd</name>
    <name evidence="4" type="ORF">GCM10010970_36330</name>
</gene>
<dbReference type="InterPro" id="IPR036291">
    <property type="entry name" value="NAD(P)-bd_dom_sf"/>
</dbReference>
<dbReference type="RefSeq" id="WP_188706266.1">
    <property type="nucleotide sequence ID" value="NZ_BMLX01000007.1"/>
</dbReference>
<dbReference type="EMBL" id="BMLX01000007">
    <property type="protein sequence ID" value="GGP23633.1"/>
    <property type="molecule type" value="Genomic_DNA"/>
</dbReference>
<proteinExistence type="inferred from homology"/>
<dbReference type="Gene3D" id="3.90.25.10">
    <property type="entry name" value="UDP-galactose 4-epimerase, domain 1"/>
    <property type="match status" value="1"/>
</dbReference>
<keyword evidence="5" id="KW-1185">Reference proteome</keyword>
<dbReference type="InterPro" id="IPR001509">
    <property type="entry name" value="Epimerase_deHydtase"/>
</dbReference>
<organism evidence="4 5">
    <name type="scientific">Silvimonas iriomotensis</name>
    <dbReference type="NCBI Taxonomy" id="449662"/>
    <lineage>
        <taxon>Bacteria</taxon>
        <taxon>Pseudomonadati</taxon>
        <taxon>Pseudomonadota</taxon>
        <taxon>Betaproteobacteria</taxon>
        <taxon>Neisseriales</taxon>
        <taxon>Chitinibacteraceae</taxon>
        <taxon>Silvimonas</taxon>
    </lineage>
</organism>
<dbReference type="Pfam" id="PF01370">
    <property type="entry name" value="Epimerase"/>
    <property type="match status" value="1"/>
</dbReference>
<dbReference type="Proteomes" id="UP000637267">
    <property type="component" value="Unassembled WGS sequence"/>
</dbReference>
<evidence type="ECO:0000313" key="5">
    <source>
        <dbReference type="Proteomes" id="UP000637267"/>
    </source>
</evidence>
<reference evidence="5" key="1">
    <citation type="journal article" date="2019" name="Int. J. Syst. Evol. Microbiol.">
        <title>The Global Catalogue of Microorganisms (GCM) 10K type strain sequencing project: providing services to taxonomists for standard genome sequencing and annotation.</title>
        <authorList>
            <consortium name="The Broad Institute Genomics Platform"/>
            <consortium name="The Broad Institute Genome Sequencing Center for Infectious Disease"/>
            <person name="Wu L."/>
            <person name="Ma J."/>
        </authorList>
    </citation>
    <scope>NUCLEOTIDE SEQUENCE [LARGE SCALE GENOMIC DNA]</scope>
    <source>
        <strain evidence="5">CGMCC 1.8859</strain>
    </source>
</reference>
<evidence type="ECO:0000256" key="1">
    <source>
        <dbReference type="ARBA" id="ARBA00005125"/>
    </source>
</evidence>
<evidence type="ECO:0000313" key="4">
    <source>
        <dbReference type="EMBL" id="GGP23633.1"/>
    </source>
</evidence>
<comment type="caution">
    <text evidence="4">The sequence shown here is derived from an EMBL/GenBank/DDBJ whole genome shotgun (WGS) entry which is preliminary data.</text>
</comment>
<feature type="domain" description="NAD-dependent epimerase/dehydratase" evidence="3">
    <location>
        <begin position="6"/>
        <end position="226"/>
    </location>
</feature>
<dbReference type="SUPFAM" id="SSF51735">
    <property type="entry name" value="NAD(P)-binding Rossmann-fold domains"/>
    <property type="match status" value="1"/>
</dbReference>
<dbReference type="PANTHER" id="PTHR43000">
    <property type="entry name" value="DTDP-D-GLUCOSE 4,6-DEHYDRATASE-RELATED"/>
    <property type="match status" value="1"/>
</dbReference>
<sequence>MPAKTVLLTGSHGFTGRYVKAALQQAGYHVAGLVQHAPADDEVAADLADLPALCEAVNQIKPDYVIHLAAIAFVAHADQMALYRTNVFGTLNLLEALHRSGAPLQKVILASSANIYGNPPHSPVAEETAPAPVNHYAMSKLAMEHMARTWLDRLPILFTRPFNYTGAGQDDQFLIPKIIGHFQRKADQIKLGNLDVVREFNDVRMVAQAYVRLLTEGQRGDTVNLCTGRGHRLLDVVETVSKLSGHTLRVEVDPQLVRANELKVLIGSPDKLQAVLPDLPDYSLEDTLGWMLAAQEA</sequence>
<evidence type="ECO:0000256" key="2">
    <source>
        <dbReference type="ARBA" id="ARBA00007637"/>
    </source>
</evidence>
<protein>
    <submittedName>
        <fullName evidence="4">UDP-glucose 4-epimerase</fullName>
    </submittedName>
</protein>
<evidence type="ECO:0000259" key="3">
    <source>
        <dbReference type="Pfam" id="PF01370"/>
    </source>
</evidence>
<comment type="similarity">
    <text evidence="2">Belongs to the NAD(P)-dependent epimerase/dehydratase family.</text>
</comment>
<comment type="pathway">
    <text evidence="1">Bacterial outer membrane biogenesis; LPS O-antigen biosynthesis.</text>
</comment>
<name>A0ABQ2PE64_9NEIS</name>
<accession>A0ABQ2PE64</accession>
<dbReference type="Gene3D" id="3.40.50.720">
    <property type="entry name" value="NAD(P)-binding Rossmann-like Domain"/>
    <property type="match status" value="1"/>
</dbReference>